<organism evidence="4 5">
    <name type="scientific">Alteriqipengyuania abyssalis</name>
    <dbReference type="NCBI Taxonomy" id="2860200"/>
    <lineage>
        <taxon>Bacteria</taxon>
        <taxon>Pseudomonadati</taxon>
        <taxon>Pseudomonadota</taxon>
        <taxon>Alphaproteobacteria</taxon>
        <taxon>Sphingomonadales</taxon>
        <taxon>Erythrobacteraceae</taxon>
        <taxon>Alteriqipengyuania</taxon>
    </lineage>
</organism>
<keyword evidence="5" id="KW-1185">Reference proteome</keyword>
<comment type="caution">
    <text evidence="4">The sequence shown here is derived from an EMBL/GenBank/DDBJ whole genome shotgun (WGS) entry which is preliminary data.</text>
</comment>
<keyword evidence="1" id="KW-0175">Coiled coil</keyword>
<feature type="coiled-coil region" evidence="1">
    <location>
        <begin position="139"/>
        <end position="166"/>
    </location>
</feature>
<reference evidence="4 5" key="1">
    <citation type="submission" date="2021-07" db="EMBL/GenBank/DDBJ databases">
        <title>Alteriqipengyuania abyssalis NZ-12B nov, sp.nov isolated from deep sea sponge in pacific ocean.</title>
        <authorList>
            <person name="Tareen S."/>
            <person name="Wink J."/>
        </authorList>
    </citation>
    <scope>NUCLEOTIDE SEQUENCE [LARGE SCALE GENOMIC DNA]</scope>
    <source>
        <strain evidence="4 5">NZ-12B</strain>
    </source>
</reference>
<dbReference type="RefSeq" id="WP_197635038.1">
    <property type="nucleotide sequence ID" value="NZ_JAHWXP010000002.1"/>
</dbReference>
<proteinExistence type="predicted"/>
<feature type="chain" id="PRO_5047134216" evidence="3">
    <location>
        <begin position="24"/>
        <end position="191"/>
    </location>
</feature>
<dbReference type="Proteomes" id="UP000759298">
    <property type="component" value="Unassembled WGS sequence"/>
</dbReference>
<evidence type="ECO:0000256" key="3">
    <source>
        <dbReference type="SAM" id="SignalP"/>
    </source>
</evidence>
<dbReference type="EMBL" id="JAHWXP010000002">
    <property type="protein sequence ID" value="MBY8336652.1"/>
    <property type="molecule type" value="Genomic_DNA"/>
</dbReference>
<sequence length="191" mass="20551">MKIFATAAIASLIALGAGVPAAAQDEAGDKVSMVIAYGDDEVACPEDTICVVARMDESERFRIPENLRYSNDPANTAWAKRVESFEYVGKFGAMSCSPSGAAGFTGCTQKMIDAAYEAREGGSAARFGQLIAEARAERLSTIDEDAAAEQERVEQIEREYMERIEREREAEVAAEALPQPTAKQPDGSGDE</sequence>
<evidence type="ECO:0000313" key="5">
    <source>
        <dbReference type="Proteomes" id="UP000759298"/>
    </source>
</evidence>
<evidence type="ECO:0000256" key="2">
    <source>
        <dbReference type="SAM" id="MobiDB-lite"/>
    </source>
</evidence>
<name>A0ABS7PFQ8_9SPHN</name>
<gene>
    <name evidence="4" type="ORF">KYN89_06290</name>
</gene>
<evidence type="ECO:0000256" key="1">
    <source>
        <dbReference type="SAM" id="Coils"/>
    </source>
</evidence>
<protein>
    <submittedName>
        <fullName evidence="4">Uncharacterized protein</fullName>
    </submittedName>
</protein>
<keyword evidence="3" id="KW-0732">Signal</keyword>
<accession>A0ABS7PFQ8</accession>
<evidence type="ECO:0000313" key="4">
    <source>
        <dbReference type="EMBL" id="MBY8336652.1"/>
    </source>
</evidence>
<feature type="signal peptide" evidence="3">
    <location>
        <begin position="1"/>
        <end position="23"/>
    </location>
</feature>
<feature type="region of interest" description="Disordered" evidence="2">
    <location>
        <begin position="168"/>
        <end position="191"/>
    </location>
</feature>